<organism evidence="1 2">
    <name type="scientific">Chlamydomonas eustigma</name>
    <dbReference type="NCBI Taxonomy" id="1157962"/>
    <lineage>
        <taxon>Eukaryota</taxon>
        <taxon>Viridiplantae</taxon>
        <taxon>Chlorophyta</taxon>
        <taxon>core chlorophytes</taxon>
        <taxon>Chlorophyceae</taxon>
        <taxon>CS clade</taxon>
        <taxon>Chlamydomonadales</taxon>
        <taxon>Chlamydomonadaceae</taxon>
        <taxon>Chlamydomonas</taxon>
    </lineage>
</organism>
<gene>
    <name evidence="1" type="ORF">CEUSTIGMA_g2899.t1</name>
</gene>
<reference evidence="1 2" key="1">
    <citation type="submission" date="2017-08" db="EMBL/GenBank/DDBJ databases">
        <title>Acidophilic green algal genome provides insights into adaptation to an acidic environment.</title>
        <authorList>
            <person name="Hirooka S."/>
            <person name="Hirose Y."/>
            <person name="Kanesaki Y."/>
            <person name="Higuchi S."/>
            <person name="Fujiwara T."/>
            <person name="Onuma R."/>
            <person name="Era A."/>
            <person name="Ohbayashi R."/>
            <person name="Uzuka A."/>
            <person name="Nozaki H."/>
            <person name="Yoshikawa H."/>
            <person name="Miyagishima S.Y."/>
        </authorList>
    </citation>
    <scope>NUCLEOTIDE SEQUENCE [LARGE SCALE GENOMIC DNA]</scope>
    <source>
        <strain evidence="1 2">NIES-2499</strain>
    </source>
</reference>
<dbReference type="Pfam" id="PF06041">
    <property type="entry name" value="DUF924"/>
    <property type="match status" value="1"/>
</dbReference>
<dbReference type="SUPFAM" id="SSF48452">
    <property type="entry name" value="TPR-like"/>
    <property type="match status" value="1"/>
</dbReference>
<dbReference type="EMBL" id="BEGY01000012">
    <property type="protein sequence ID" value="GAX75456.1"/>
    <property type="molecule type" value="Genomic_DNA"/>
</dbReference>
<comment type="caution">
    <text evidence="1">The sequence shown here is derived from an EMBL/GenBank/DDBJ whole genome shotgun (WGS) entry which is preliminary data.</text>
</comment>
<evidence type="ECO:0000313" key="1">
    <source>
        <dbReference type="EMBL" id="GAX75456.1"/>
    </source>
</evidence>
<dbReference type="Gene3D" id="1.25.40.10">
    <property type="entry name" value="Tetratricopeptide repeat domain"/>
    <property type="match status" value="1"/>
</dbReference>
<keyword evidence="2" id="KW-1185">Reference proteome</keyword>
<sequence>MQDSGLASAPPTAMRMPLCLPFMHSESLEMQQRGFAFLESELKQLEETVSASGSEAPPLASTLNMSLVYAKKHEEVVAKWGRFPHRKTSTKYARGGFDVWDKCCLNSFRMSHDLL</sequence>
<dbReference type="AlphaFoldDB" id="A0A250WXE5"/>
<proteinExistence type="predicted"/>
<name>A0A250WXE5_9CHLO</name>
<dbReference type="Proteomes" id="UP000232323">
    <property type="component" value="Unassembled WGS sequence"/>
</dbReference>
<accession>A0A250WXE5</accession>
<dbReference type="InterPro" id="IPR011990">
    <property type="entry name" value="TPR-like_helical_dom_sf"/>
</dbReference>
<evidence type="ECO:0000313" key="2">
    <source>
        <dbReference type="Proteomes" id="UP000232323"/>
    </source>
</evidence>
<dbReference type="OrthoDB" id="414698at2759"/>
<protein>
    <submittedName>
        <fullName evidence="1">Uncharacterized protein</fullName>
    </submittedName>
</protein>
<dbReference type="InterPro" id="IPR010323">
    <property type="entry name" value="DUF924"/>
</dbReference>